<comment type="similarity">
    <text evidence="2">Belongs to the dynein light intermediate chain family.</text>
</comment>
<dbReference type="InterPro" id="IPR027417">
    <property type="entry name" value="P-loop_NTPase"/>
</dbReference>
<name>A0A5C3QF33_9AGAR</name>
<keyword evidence="9" id="KW-0505">Motor protein</keyword>
<dbReference type="GO" id="GO:0045504">
    <property type="term" value="F:dynein heavy chain binding"/>
    <property type="evidence" value="ECO:0007669"/>
    <property type="project" value="TreeGrafter"/>
</dbReference>
<evidence type="ECO:0000256" key="6">
    <source>
        <dbReference type="ARBA" id="ARBA00022741"/>
    </source>
</evidence>
<keyword evidence="8" id="KW-0243">Dynein</keyword>
<gene>
    <name evidence="12" type="ORF">BDV98DRAFT_569413</name>
</gene>
<dbReference type="GO" id="GO:0005524">
    <property type="term" value="F:ATP binding"/>
    <property type="evidence" value="ECO:0007669"/>
    <property type="project" value="UniProtKB-KW"/>
</dbReference>
<dbReference type="PANTHER" id="PTHR12688:SF0">
    <property type="entry name" value="DYNEIN LIGHT INTERMEDIATE CHAIN"/>
    <property type="match status" value="1"/>
</dbReference>
<evidence type="ECO:0000256" key="8">
    <source>
        <dbReference type="ARBA" id="ARBA00023017"/>
    </source>
</evidence>
<organism evidence="12 13">
    <name type="scientific">Pterulicium gracile</name>
    <dbReference type="NCBI Taxonomy" id="1884261"/>
    <lineage>
        <taxon>Eukaryota</taxon>
        <taxon>Fungi</taxon>
        <taxon>Dikarya</taxon>
        <taxon>Basidiomycota</taxon>
        <taxon>Agaricomycotina</taxon>
        <taxon>Agaricomycetes</taxon>
        <taxon>Agaricomycetidae</taxon>
        <taxon>Agaricales</taxon>
        <taxon>Pleurotineae</taxon>
        <taxon>Pterulaceae</taxon>
        <taxon>Pterulicium</taxon>
    </lineage>
</organism>
<evidence type="ECO:0000256" key="9">
    <source>
        <dbReference type="ARBA" id="ARBA00023175"/>
    </source>
</evidence>
<keyword evidence="10" id="KW-0206">Cytoskeleton</keyword>
<reference evidence="12 13" key="1">
    <citation type="journal article" date="2019" name="Nat. Ecol. Evol.">
        <title>Megaphylogeny resolves global patterns of mushroom evolution.</title>
        <authorList>
            <person name="Varga T."/>
            <person name="Krizsan K."/>
            <person name="Foldi C."/>
            <person name="Dima B."/>
            <person name="Sanchez-Garcia M."/>
            <person name="Sanchez-Ramirez S."/>
            <person name="Szollosi G.J."/>
            <person name="Szarkandi J.G."/>
            <person name="Papp V."/>
            <person name="Albert L."/>
            <person name="Andreopoulos W."/>
            <person name="Angelini C."/>
            <person name="Antonin V."/>
            <person name="Barry K.W."/>
            <person name="Bougher N.L."/>
            <person name="Buchanan P."/>
            <person name="Buyck B."/>
            <person name="Bense V."/>
            <person name="Catcheside P."/>
            <person name="Chovatia M."/>
            <person name="Cooper J."/>
            <person name="Damon W."/>
            <person name="Desjardin D."/>
            <person name="Finy P."/>
            <person name="Geml J."/>
            <person name="Haridas S."/>
            <person name="Hughes K."/>
            <person name="Justo A."/>
            <person name="Karasinski D."/>
            <person name="Kautmanova I."/>
            <person name="Kiss B."/>
            <person name="Kocsube S."/>
            <person name="Kotiranta H."/>
            <person name="LaButti K.M."/>
            <person name="Lechner B.E."/>
            <person name="Liimatainen K."/>
            <person name="Lipzen A."/>
            <person name="Lukacs Z."/>
            <person name="Mihaltcheva S."/>
            <person name="Morgado L.N."/>
            <person name="Niskanen T."/>
            <person name="Noordeloos M.E."/>
            <person name="Ohm R.A."/>
            <person name="Ortiz-Santana B."/>
            <person name="Ovrebo C."/>
            <person name="Racz N."/>
            <person name="Riley R."/>
            <person name="Savchenko A."/>
            <person name="Shiryaev A."/>
            <person name="Soop K."/>
            <person name="Spirin V."/>
            <person name="Szebenyi C."/>
            <person name="Tomsovsky M."/>
            <person name="Tulloss R.E."/>
            <person name="Uehling J."/>
            <person name="Grigoriev I.V."/>
            <person name="Vagvolgyi C."/>
            <person name="Papp T."/>
            <person name="Martin F.M."/>
            <person name="Miettinen O."/>
            <person name="Hibbett D.S."/>
            <person name="Nagy L.G."/>
        </authorList>
    </citation>
    <scope>NUCLEOTIDE SEQUENCE [LARGE SCALE GENOMIC DNA]</scope>
    <source>
        <strain evidence="12 13">CBS 309.79</strain>
    </source>
</reference>
<evidence type="ECO:0000256" key="11">
    <source>
        <dbReference type="SAM" id="MobiDB-lite"/>
    </source>
</evidence>
<dbReference type="AlphaFoldDB" id="A0A5C3QF33"/>
<keyword evidence="7" id="KW-0067">ATP-binding</keyword>
<dbReference type="Pfam" id="PF05783">
    <property type="entry name" value="DLIC"/>
    <property type="match status" value="2"/>
</dbReference>
<sequence length="571" mass="61461">MDETRASTPEALPQDLWSSILDSASSSRSTPEKNVLILGQPKSGKSTLASAILQKQSDEQDASVDFALGYDWADVRDDADEDTLARLSVYTVSSSARPYTTLLPHFLPPKSALPNTLIMIVLDWTRPWTFLDELHTWLQWVESWIKSDDSRDFELMKEEFRERLQWHVQHYTEPSADQESLPSISLSGAVLPLGQGILTHNLSGIPIVVVCTRADLIGDEGDGVGATGMGGMVKGKGDEWEERTDGVLQILRTVCLKYGASLFYTTQHPSTLQVLRQHILHLLFLPPAPSVGIMTGADGAATTLRNPFPFNHRSNTLDRDRIVVPTGWDSWGKIVVLREGFEAKAWGEAWENDLDAEGDASADDGARKLYASFIPDMRVKPPSLPPFNSPVPEQTFLAKNYDENAKNKQDRDPRNAFRNPNGVAGVVGPMGANSFNLPSVERVWEEMEKGIGTVSAAASASPPLGFSQSGSRAPSNAASTGARPVRLPANLNNSTGTGSAGASAGGRPPTSPGATSSSSTTGQTQHEVLQNFFQSLLSSKDRAGAAASLTKQGSVPPKSPANDTASDDASP</sequence>
<evidence type="ECO:0000256" key="3">
    <source>
        <dbReference type="ARBA" id="ARBA00022448"/>
    </source>
</evidence>
<dbReference type="GO" id="GO:0005868">
    <property type="term" value="C:cytoplasmic dynein complex"/>
    <property type="evidence" value="ECO:0007669"/>
    <property type="project" value="InterPro"/>
</dbReference>
<feature type="compositionally biased region" description="Polar residues" evidence="11">
    <location>
        <begin position="561"/>
        <end position="571"/>
    </location>
</feature>
<evidence type="ECO:0000256" key="1">
    <source>
        <dbReference type="ARBA" id="ARBA00004245"/>
    </source>
</evidence>
<dbReference type="GO" id="GO:0005874">
    <property type="term" value="C:microtubule"/>
    <property type="evidence" value="ECO:0007669"/>
    <property type="project" value="UniProtKB-KW"/>
</dbReference>
<dbReference type="InterPro" id="IPR008467">
    <property type="entry name" value="Dynein1_light_intermed_chain"/>
</dbReference>
<keyword evidence="4" id="KW-0963">Cytoplasm</keyword>
<evidence type="ECO:0000256" key="5">
    <source>
        <dbReference type="ARBA" id="ARBA00022701"/>
    </source>
</evidence>
<feature type="compositionally biased region" description="Low complexity" evidence="11">
    <location>
        <begin position="494"/>
        <end position="522"/>
    </location>
</feature>
<feature type="compositionally biased region" description="Basic and acidic residues" evidence="11">
    <location>
        <begin position="405"/>
        <end position="415"/>
    </location>
</feature>
<dbReference type="OrthoDB" id="27603at2759"/>
<evidence type="ECO:0000313" key="13">
    <source>
        <dbReference type="Proteomes" id="UP000305067"/>
    </source>
</evidence>
<feature type="region of interest" description="Disordered" evidence="11">
    <location>
        <begin position="405"/>
        <end position="432"/>
    </location>
</feature>
<dbReference type="EMBL" id="ML178828">
    <property type="protein sequence ID" value="TFL00683.1"/>
    <property type="molecule type" value="Genomic_DNA"/>
</dbReference>
<evidence type="ECO:0000256" key="10">
    <source>
        <dbReference type="ARBA" id="ARBA00023212"/>
    </source>
</evidence>
<feature type="compositionally biased region" description="Polar residues" evidence="11">
    <location>
        <begin position="523"/>
        <end position="538"/>
    </location>
</feature>
<dbReference type="GO" id="GO:0035974">
    <property type="term" value="C:meiotic spindle pole body"/>
    <property type="evidence" value="ECO:0007669"/>
    <property type="project" value="TreeGrafter"/>
</dbReference>
<keyword evidence="5" id="KW-0493">Microtubule</keyword>
<dbReference type="SUPFAM" id="SSF52540">
    <property type="entry name" value="P-loop containing nucleoside triphosphate hydrolases"/>
    <property type="match status" value="1"/>
</dbReference>
<protein>
    <submittedName>
        <fullName evidence="12">Dynein light intermediate chain-domain-containing protein</fullName>
    </submittedName>
</protein>
<evidence type="ECO:0000313" key="12">
    <source>
        <dbReference type="EMBL" id="TFL00683.1"/>
    </source>
</evidence>
<dbReference type="PANTHER" id="PTHR12688">
    <property type="entry name" value="DYNEIN LIGHT INTERMEDIATE CHAIN"/>
    <property type="match status" value="1"/>
</dbReference>
<keyword evidence="6" id="KW-0547">Nucleotide-binding</keyword>
<dbReference type="GO" id="GO:0007018">
    <property type="term" value="P:microtubule-based movement"/>
    <property type="evidence" value="ECO:0007669"/>
    <property type="project" value="InterPro"/>
</dbReference>
<dbReference type="STRING" id="1884261.A0A5C3QF33"/>
<evidence type="ECO:0000256" key="2">
    <source>
        <dbReference type="ARBA" id="ARBA00006831"/>
    </source>
</evidence>
<keyword evidence="13" id="KW-1185">Reference proteome</keyword>
<dbReference type="Gene3D" id="3.40.50.300">
    <property type="entry name" value="P-loop containing nucleotide triphosphate hydrolases"/>
    <property type="match status" value="1"/>
</dbReference>
<dbReference type="GO" id="GO:0000226">
    <property type="term" value="P:microtubule cytoskeleton organization"/>
    <property type="evidence" value="ECO:0007669"/>
    <property type="project" value="TreeGrafter"/>
</dbReference>
<dbReference type="InterPro" id="IPR022780">
    <property type="entry name" value="Dynein_light_int_chain"/>
</dbReference>
<accession>A0A5C3QF33</accession>
<feature type="compositionally biased region" description="Polar residues" evidence="11">
    <location>
        <begin position="466"/>
        <end position="479"/>
    </location>
</feature>
<comment type="subcellular location">
    <subcellularLocation>
        <location evidence="1">Cytoplasm</location>
        <location evidence="1">Cytoskeleton</location>
    </subcellularLocation>
</comment>
<dbReference type="Proteomes" id="UP000305067">
    <property type="component" value="Unassembled WGS sequence"/>
</dbReference>
<feature type="region of interest" description="Disordered" evidence="11">
    <location>
        <begin position="460"/>
        <end position="571"/>
    </location>
</feature>
<proteinExistence type="inferred from homology"/>
<evidence type="ECO:0000256" key="4">
    <source>
        <dbReference type="ARBA" id="ARBA00022490"/>
    </source>
</evidence>
<evidence type="ECO:0000256" key="7">
    <source>
        <dbReference type="ARBA" id="ARBA00022840"/>
    </source>
</evidence>
<keyword evidence="3" id="KW-0813">Transport</keyword>